<feature type="domain" description="Peptidase S1" evidence="5">
    <location>
        <begin position="23"/>
        <end position="261"/>
    </location>
</feature>
<dbReference type="Pfam" id="PF00326">
    <property type="entry name" value="Peptidase_S9"/>
    <property type="match status" value="1"/>
</dbReference>
<name>A0AAW1JJA1_POPJA</name>
<dbReference type="InterPro" id="IPR001254">
    <property type="entry name" value="Trypsin_dom"/>
</dbReference>
<organism evidence="6 7">
    <name type="scientific">Popillia japonica</name>
    <name type="common">Japanese beetle</name>
    <dbReference type="NCBI Taxonomy" id="7064"/>
    <lineage>
        <taxon>Eukaryota</taxon>
        <taxon>Metazoa</taxon>
        <taxon>Ecdysozoa</taxon>
        <taxon>Arthropoda</taxon>
        <taxon>Hexapoda</taxon>
        <taxon>Insecta</taxon>
        <taxon>Pterygota</taxon>
        <taxon>Neoptera</taxon>
        <taxon>Endopterygota</taxon>
        <taxon>Coleoptera</taxon>
        <taxon>Polyphaga</taxon>
        <taxon>Scarabaeiformia</taxon>
        <taxon>Scarabaeidae</taxon>
        <taxon>Rutelinae</taxon>
        <taxon>Popillia</taxon>
    </lineage>
</organism>
<dbReference type="FunFam" id="3.40.50.1820:FF:000003">
    <property type="entry name" value="Dipeptidyl peptidase 4"/>
    <property type="match status" value="1"/>
</dbReference>
<dbReference type="EMBL" id="JASPKY010000369">
    <property type="protein sequence ID" value="KAK9703459.1"/>
    <property type="molecule type" value="Genomic_DNA"/>
</dbReference>
<comment type="similarity">
    <text evidence="1">Belongs to the peptidase S9B family. DPPIV subfamily.</text>
</comment>
<dbReference type="InterPro" id="IPR029058">
    <property type="entry name" value="AB_hydrolase_fold"/>
</dbReference>
<dbReference type="PRINTS" id="PR00722">
    <property type="entry name" value="CHYMOTRYPSIN"/>
</dbReference>
<dbReference type="Gene3D" id="2.140.10.30">
    <property type="entry name" value="Dipeptidylpeptidase IV, N-terminal domain"/>
    <property type="match status" value="2"/>
</dbReference>
<dbReference type="InterPro" id="IPR018114">
    <property type="entry name" value="TRYPSIN_HIS"/>
</dbReference>
<dbReference type="SUPFAM" id="SSF53474">
    <property type="entry name" value="alpha/beta-Hydrolases"/>
    <property type="match status" value="1"/>
</dbReference>
<dbReference type="InterPro" id="IPR002469">
    <property type="entry name" value="Peptidase_S9B_N"/>
</dbReference>
<dbReference type="InterPro" id="IPR043504">
    <property type="entry name" value="Peptidase_S1_PA_chymotrypsin"/>
</dbReference>
<evidence type="ECO:0000256" key="3">
    <source>
        <dbReference type="ARBA" id="ARBA00072929"/>
    </source>
</evidence>
<gene>
    <name evidence="6" type="ORF">QE152_g29312</name>
</gene>
<keyword evidence="7" id="KW-1185">Reference proteome</keyword>
<protein>
    <recommendedName>
        <fullName evidence="3">Venom dipeptidyl peptidase 4</fullName>
    </recommendedName>
</protein>
<dbReference type="PROSITE" id="PS00134">
    <property type="entry name" value="TRYPSIN_HIS"/>
    <property type="match status" value="1"/>
</dbReference>
<keyword evidence="4" id="KW-0812">Transmembrane</keyword>
<dbReference type="GO" id="GO:0004252">
    <property type="term" value="F:serine-type endopeptidase activity"/>
    <property type="evidence" value="ECO:0007669"/>
    <property type="project" value="InterPro"/>
</dbReference>
<evidence type="ECO:0000256" key="2">
    <source>
        <dbReference type="ARBA" id="ARBA00023180"/>
    </source>
</evidence>
<dbReference type="InterPro" id="IPR001375">
    <property type="entry name" value="Peptidase_S9_cat"/>
</dbReference>
<dbReference type="PANTHER" id="PTHR11731:SF192">
    <property type="entry name" value="IP17501P"/>
    <property type="match status" value="1"/>
</dbReference>
<dbReference type="SUPFAM" id="SSF82171">
    <property type="entry name" value="DPP6 N-terminal domain-like"/>
    <property type="match status" value="1"/>
</dbReference>
<dbReference type="PANTHER" id="PTHR11731">
    <property type="entry name" value="PROTEASE FAMILY S9B,C DIPEPTIDYL-PEPTIDASE IV-RELATED"/>
    <property type="match status" value="1"/>
</dbReference>
<evidence type="ECO:0000256" key="1">
    <source>
        <dbReference type="ARBA" id="ARBA00010036"/>
    </source>
</evidence>
<dbReference type="Pfam" id="PF00930">
    <property type="entry name" value="DPPIV_N"/>
    <property type="match status" value="2"/>
</dbReference>
<keyword evidence="2" id="KW-0325">Glycoprotein</keyword>
<proteinExistence type="inferred from homology"/>
<feature type="transmembrane region" description="Helical" evidence="4">
    <location>
        <begin position="278"/>
        <end position="300"/>
    </location>
</feature>
<dbReference type="SUPFAM" id="SSF50494">
    <property type="entry name" value="Trypsin-like serine proteases"/>
    <property type="match status" value="1"/>
</dbReference>
<dbReference type="InterPro" id="IPR001314">
    <property type="entry name" value="Peptidase_S1A"/>
</dbReference>
<dbReference type="InterPro" id="IPR009003">
    <property type="entry name" value="Peptidase_S1_PA"/>
</dbReference>
<dbReference type="SMART" id="SM00020">
    <property type="entry name" value="Tryp_SPc"/>
    <property type="match status" value="1"/>
</dbReference>
<evidence type="ECO:0000259" key="5">
    <source>
        <dbReference type="PROSITE" id="PS50240"/>
    </source>
</evidence>
<accession>A0AAW1JJA1</accession>
<dbReference type="InterPro" id="IPR050278">
    <property type="entry name" value="Serine_Prot_S9B/DPPIV"/>
</dbReference>
<dbReference type="GO" id="GO:0005886">
    <property type="term" value="C:plasma membrane"/>
    <property type="evidence" value="ECO:0007669"/>
    <property type="project" value="TreeGrafter"/>
</dbReference>
<reference evidence="6 7" key="1">
    <citation type="journal article" date="2024" name="BMC Genomics">
        <title>De novo assembly and annotation of Popillia japonica's genome with initial clues to its potential as an invasive pest.</title>
        <authorList>
            <person name="Cucini C."/>
            <person name="Boschi S."/>
            <person name="Funari R."/>
            <person name="Cardaioli E."/>
            <person name="Iannotti N."/>
            <person name="Marturano G."/>
            <person name="Paoli F."/>
            <person name="Bruttini M."/>
            <person name="Carapelli A."/>
            <person name="Frati F."/>
            <person name="Nardi F."/>
        </authorList>
    </citation>
    <scope>NUCLEOTIDE SEQUENCE [LARGE SCALE GENOMIC DNA]</scope>
    <source>
        <strain evidence="6">DMR45628</strain>
    </source>
</reference>
<dbReference type="Proteomes" id="UP001458880">
    <property type="component" value="Unassembled WGS sequence"/>
</dbReference>
<dbReference type="Gene3D" id="2.40.10.10">
    <property type="entry name" value="Trypsin-like serine proteases"/>
    <property type="match status" value="1"/>
</dbReference>
<evidence type="ECO:0000256" key="4">
    <source>
        <dbReference type="SAM" id="Phobius"/>
    </source>
</evidence>
<comment type="caution">
    <text evidence="6">The sequence shown here is derived from an EMBL/GenBank/DDBJ whole genome shotgun (WGS) entry which is preliminary data.</text>
</comment>
<keyword evidence="4" id="KW-0472">Membrane</keyword>
<evidence type="ECO:0000313" key="7">
    <source>
        <dbReference type="Proteomes" id="UP001458880"/>
    </source>
</evidence>
<sequence>MIILHSSAYKRIRYDKQGLDPKIIGGTDAKIEDFPFMVRIEIHEGGAFLICGASYIKPTWVLTAAHCIDANDGDISLPPSVPSQEDMVICIMEKDDAKQIKYQIGQSKKLIIHPGYFRNHTSVANDLGLILLQNPFSITTKAKIGKLIDTEIDYSGASVFIIGWGATKVTDTPANITQPRKLQMLKTVVHNMDECRRRTRSKATICIGKEGGISCSGDSGSPLVYNNMVIGVCSYGFGCSGETAVYGNVYNHLDWIKEVTEGCRKDLIIAKGKRKKRAYIIGGITALIVLGLVIALVVVLTSKSNESEVPAVVESPVTLENFLEGKLSPKSFNASWTSNHALFYRDETGSIVLYNVATNSTDIVLPHTWTYLMNGFNYQLSPDEKYMMIARDYQKLYRHTYSARYTVVDLSSRLELKLGGEDAVLQYSTWAPTGNGVAFVSNNNIYYKSDAFEGDLVNVTTDGKEGHIYNGVPDWVYEEEVFGSDHAMWFSENGRKLAYIKFDDESIDTMTIPYYGIPGSLDSQYTKIVNIRYPKVIIFNFFWSLTDKLSNDDNIFVNIRYPKPGTANPKVSLHVYNAEARTTMNLDTPTGLNDPIISTVSWATNEILVVTWLNRVQNEAFLVSYDTTSFASASTYQLISHIKQENGWLEMFTPPVFSKDGSQLLLILSHDQGGDAGSYRHITRYNVAANSAGVALTSGKFVVTEILGWNDDTIYYLANTPADPAVQHFYSLSVTSSESTCISCDIKTSAKGEDYFSYYVFNCAGPGFPEISLFNANHEKLMVWEDNADLIEMLDKEHSMPKIQRLEFNISDEFKAQVLLKLPPNMDLSGNTKYPMVVNVYGGPDSYQVLEKFSVDWGSYLAVNKSIIYATIDGRLSGLKGDKILFSGYRNLGTVEVEDQISVTQQIQQTVPYVDGTRTAIWGWSYGGYAAGLALATDTKSIFKCAMSVAPITDWTLYDSIYTERFMGLPTPDDNGEGYDNAKLLTRFEGIRDKEYFLIHGTFDDNVHYQQSMLWSKVLEHQDVLFRQQSYTDEDHSLASVRPHLYHSLENFLDECFIENVQN</sequence>
<dbReference type="Pfam" id="PF00089">
    <property type="entry name" value="Trypsin"/>
    <property type="match status" value="1"/>
</dbReference>
<dbReference type="PROSITE" id="PS50240">
    <property type="entry name" value="TRYPSIN_DOM"/>
    <property type="match status" value="1"/>
</dbReference>
<dbReference type="CDD" id="cd00190">
    <property type="entry name" value="Tryp_SPc"/>
    <property type="match status" value="1"/>
</dbReference>
<dbReference type="Gene3D" id="3.40.50.1820">
    <property type="entry name" value="alpha/beta hydrolase"/>
    <property type="match status" value="1"/>
</dbReference>
<dbReference type="GO" id="GO:0008239">
    <property type="term" value="F:dipeptidyl-peptidase activity"/>
    <property type="evidence" value="ECO:0007669"/>
    <property type="project" value="TreeGrafter"/>
</dbReference>
<evidence type="ECO:0000313" key="6">
    <source>
        <dbReference type="EMBL" id="KAK9703459.1"/>
    </source>
</evidence>
<dbReference type="GO" id="GO:0006508">
    <property type="term" value="P:proteolysis"/>
    <property type="evidence" value="ECO:0007669"/>
    <property type="project" value="InterPro"/>
</dbReference>
<dbReference type="AlphaFoldDB" id="A0AAW1JJA1"/>
<keyword evidence="4" id="KW-1133">Transmembrane helix</keyword>